<sequence length="165" mass="18680">MRHALGNELAQGVDVVGVVAHDVAALVRVKILHGQTLHMPKEPLSHFLERALRKNRHCARVGKREDERDEVQPGENHRKANDLRADHAPARARVLLQNGDDVLREDGGHCGDRGGEDDADDHRGQRHGIERKQRAKKALERSFLKLSFWLHSSSPALFWDSYTSR</sequence>
<proteinExistence type="predicted"/>
<dbReference type="AlphaFoldDB" id="A0A644ZX87"/>
<evidence type="ECO:0000256" key="1">
    <source>
        <dbReference type="SAM" id="MobiDB-lite"/>
    </source>
</evidence>
<feature type="compositionally biased region" description="Basic and acidic residues" evidence="1">
    <location>
        <begin position="75"/>
        <end position="86"/>
    </location>
</feature>
<name>A0A644ZX87_9ZZZZ</name>
<dbReference type="EMBL" id="VSSQ01010876">
    <property type="protein sequence ID" value="MPM45442.1"/>
    <property type="molecule type" value="Genomic_DNA"/>
</dbReference>
<evidence type="ECO:0000313" key="2">
    <source>
        <dbReference type="EMBL" id="MPM45442.1"/>
    </source>
</evidence>
<reference evidence="2" key="1">
    <citation type="submission" date="2019-08" db="EMBL/GenBank/DDBJ databases">
        <authorList>
            <person name="Kucharzyk K."/>
            <person name="Murdoch R.W."/>
            <person name="Higgins S."/>
            <person name="Loffler F."/>
        </authorList>
    </citation>
    <scope>NUCLEOTIDE SEQUENCE</scope>
</reference>
<comment type="caution">
    <text evidence="2">The sequence shown here is derived from an EMBL/GenBank/DDBJ whole genome shotgun (WGS) entry which is preliminary data.</text>
</comment>
<accession>A0A644ZX87</accession>
<feature type="region of interest" description="Disordered" evidence="1">
    <location>
        <begin position="63"/>
        <end position="86"/>
    </location>
</feature>
<gene>
    <name evidence="2" type="ORF">SDC9_92129</name>
</gene>
<organism evidence="2">
    <name type="scientific">bioreactor metagenome</name>
    <dbReference type="NCBI Taxonomy" id="1076179"/>
    <lineage>
        <taxon>unclassified sequences</taxon>
        <taxon>metagenomes</taxon>
        <taxon>ecological metagenomes</taxon>
    </lineage>
</organism>
<feature type="region of interest" description="Disordered" evidence="1">
    <location>
        <begin position="102"/>
        <end position="134"/>
    </location>
</feature>
<protein>
    <submittedName>
        <fullName evidence="2">Uncharacterized protein</fullName>
    </submittedName>
</protein>